<dbReference type="InterPro" id="IPR027417">
    <property type="entry name" value="P-loop_NTPase"/>
</dbReference>
<evidence type="ECO:0000313" key="2">
    <source>
        <dbReference type="EMBL" id="MED5015867.1"/>
    </source>
</evidence>
<dbReference type="RefSeq" id="WP_328274638.1">
    <property type="nucleotide sequence ID" value="NZ_JARTLD010000002.1"/>
</dbReference>
<dbReference type="InterPro" id="IPR029052">
    <property type="entry name" value="Metallo-depent_PP-like"/>
</dbReference>
<proteinExistence type="predicted"/>
<organism evidence="2 3">
    <name type="scientific">Paenibacillus chibensis</name>
    <dbReference type="NCBI Taxonomy" id="59846"/>
    <lineage>
        <taxon>Bacteria</taxon>
        <taxon>Bacillati</taxon>
        <taxon>Bacillota</taxon>
        <taxon>Bacilli</taxon>
        <taxon>Bacillales</taxon>
        <taxon>Paenibacillaceae</taxon>
        <taxon>Paenibacillus</taxon>
    </lineage>
</organism>
<dbReference type="Gene3D" id="3.60.21.10">
    <property type="match status" value="1"/>
</dbReference>
<dbReference type="InterPro" id="IPR004843">
    <property type="entry name" value="Calcineurin-like_PHP"/>
</dbReference>
<dbReference type="Proteomes" id="UP001343257">
    <property type="component" value="Unassembled WGS sequence"/>
</dbReference>
<name>A0ABU6PN96_9BACL</name>
<dbReference type="Gene3D" id="3.40.50.300">
    <property type="entry name" value="P-loop containing nucleotide triphosphate hydrolases"/>
    <property type="match status" value="1"/>
</dbReference>
<dbReference type="EMBL" id="JARTLD010000002">
    <property type="protein sequence ID" value="MED5015867.1"/>
    <property type="molecule type" value="Genomic_DNA"/>
</dbReference>
<dbReference type="SUPFAM" id="SSF56300">
    <property type="entry name" value="Metallo-dependent phosphatases"/>
    <property type="match status" value="1"/>
</dbReference>
<dbReference type="SUPFAM" id="SSF52540">
    <property type="entry name" value="P-loop containing nucleoside triphosphate hydrolases"/>
    <property type="match status" value="1"/>
</dbReference>
<accession>A0ABU6PN96</accession>
<comment type="caution">
    <text evidence="2">The sequence shown here is derived from an EMBL/GenBank/DDBJ whole genome shotgun (WGS) entry which is preliminary data.</text>
</comment>
<gene>
    <name evidence="2" type="ORF">P9847_00940</name>
</gene>
<sequence>MLSIVHLTDIHLSITQQNSIFEKKKELISAIISELRNSNHSIIIISGDIANFGLIEEYEDLAFPFFSDIKDLIQNELKNIIVEFILIPGNHDCNFTNKETMEVRDALINTVISDNTYASNHAFINQIICQDDFKIIKDIFHEQWTHCKLIAQNEIFEKVELKIGEKRIIFNLFNSSWISTITEQPGKMYFPVNYISKLALSSIGDVNLSIIHHPTHWLTPNNKREVEELLHSLSDFILTGHEHVASKTLITDWENRSIKHIEGMAAQELGEPYLSGFNIIHFKLEDMSFCVKSFSWSSLYYKEIEEEARWRSLIDLPERSLDKNSIELNPAFKEFINDLALQVTHPRISNLHLSDIYVYPNIEEIIYDDDDMVHLKTDEVAEIIKKDKESYLFFTGEKDSGKTALSKMLFQYYYGEKYYPFLIEGMNLTQGYARNINLLIKSLAKNMYSDETMYIQLEKAKRVLIIDNWHKSPINTDLKMKFLKDAKNYFSRVIIFSESNNIVNDSIRMISKEKEYPFRHFEILSFGHVKRNEFIEKWVTLGQRDTLENSMLLREVDRINRAIKPIIMQSYVPRYPLYLLIIIKTVEAGKPHNFEKSSNAYYFEVLIKDSLSNLEIENSETDKLYQYLTDLAYELYHLKNSMTLEDWRIFHRKHLDYYDMSDDQLPFKELKNKLEREKIIKNGLSGYEYNYSYMYYFFVAQYIARKINDDNIKKLIMELCHKIHITDNANIIMFLTHLSKDEFIKEEVLNAAKKVFGNLPYLRLEEDVVLINELCEEISPLVLHDIDVREHRRSLDEKLDEHERSVVLDSKREVSAYTEEDDETNLVMERVNIIDQGFKMLDIIGQILKNYYGSLSGHDKYILCEELFKLGLRINYSFIGDLKDNNKPLVEYISSIIIERNLENNKERAEKMASKLLYSMGGLITFNSIAKIAFSVGTPDLDRTYIKVKDSLSCNSAELAYLFIKLEYYEIFPHNEVRKLYQSNKTNKLAVQILQQMVRRYLYMYETNRSERQRICDLVGLKIDHSKTLRKLN</sequence>
<evidence type="ECO:0000313" key="3">
    <source>
        <dbReference type="Proteomes" id="UP001343257"/>
    </source>
</evidence>
<feature type="domain" description="Calcineurin-like phosphoesterase" evidence="1">
    <location>
        <begin position="3"/>
        <end position="244"/>
    </location>
</feature>
<reference evidence="2 3" key="1">
    <citation type="submission" date="2023-03" db="EMBL/GenBank/DDBJ databases">
        <title>Bacillus Genome Sequencing.</title>
        <authorList>
            <person name="Dunlap C."/>
        </authorList>
    </citation>
    <scope>NUCLEOTIDE SEQUENCE [LARGE SCALE GENOMIC DNA]</scope>
    <source>
        <strain evidence="2 3">NRS-52</strain>
    </source>
</reference>
<evidence type="ECO:0000259" key="1">
    <source>
        <dbReference type="Pfam" id="PF00149"/>
    </source>
</evidence>
<protein>
    <submittedName>
        <fullName evidence="2">Metallophosphoesterase</fullName>
    </submittedName>
</protein>
<dbReference type="Pfam" id="PF00149">
    <property type="entry name" value="Metallophos"/>
    <property type="match status" value="1"/>
</dbReference>
<keyword evidence="3" id="KW-1185">Reference proteome</keyword>